<accession>A0ABV6H8D0</accession>
<dbReference type="Proteomes" id="UP001589783">
    <property type="component" value="Unassembled WGS sequence"/>
</dbReference>
<sequence length="278" mass="29825">MAGDPNNVKIWAEADVYIVLPSDIPVGQTILDLLPATITAALGPLWRPAGLLNGDSGFEESVEWDKTEHTAWGYGVIKLGFKNFKMERKFTTLEENPTVAYLRSKNDTADRVRVSKPADVYLCFEKRTDDGEKHRLFSLMPSTTEYGGRTENESDLPEIEFTSTIVPNADKELFAVQSTQSRLDGAYDLDLTIEGAPTGGTFKVKVNGDETGPLAADSDGPAVKAAMESLATVTGTVTVTGTAGGPFRIRYTGQGPIVAGDNSLTGGTSPKISVSYHA</sequence>
<evidence type="ECO:0000313" key="1">
    <source>
        <dbReference type="EMBL" id="MFC0314485.1"/>
    </source>
</evidence>
<evidence type="ECO:0000313" key="2">
    <source>
        <dbReference type="Proteomes" id="UP001589783"/>
    </source>
</evidence>
<name>A0ABV6H8D0_9ACTN</name>
<dbReference type="RefSeq" id="WP_382362313.1">
    <property type="nucleotide sequence ID" value="NZ_JBHLWV010000016.1"/>
</dbReference>
<proteinExistence type="predicted"/>
<comment type="caution">
    <text evidence="1">The sequence shown here is derived from an EMBL/GenBank/DDBJ whole genome shotgun (WGS) entry which is preliminary data.</text>
</comment>
<dbReference type="EMBL" id="JBHLWV010000016">
    <property type="protein sequence ID" value="MFC0314485.1"/>
    <property type="molecule type" value="Genomic_DNA"/>
</dbReference>
<gene>
    <name evidence="1" type="ORF">ACFFJD_06430</name>
</gene>
<organism evidence="1 2">
    <name type="scientific">Gordonia phosphorivorans</name>
    <dbReference type="NCBI Taxonomy" id="1056982"/>
    <lineage>
        <taxon>Bacteria</taxon>
        <taxon>Bacillati</taxon>
        <taxon>Actinomycetota</taxon>
        <taxon>Actinomycetes</taxon>
        <taxon>Mycobacteriales</taxon>
        <taxon>Gordoniaceae</taxon>
        <taxon>Gordonia</taxon>
    </lineage>
</organism>
<protein>
    <recommendedName>
        <fullName evidence="3">Phage tail protein</fullName>
    </recommendedName>
</protein>
<keyword evidence="2" id="KW-1185">Reference proteome</keyword>
<reference evidence="1 2" key="1">
    <citation type="submission" date="2024-09" db="EMBL/GenBank/DDBJ databases">
        <authorList>
            <person name="Sun Q."/>
            <person name="Mori K."/>
        </authorList>
    </citation>
    <scope>NUCLEOTIDE SEQUENCE [LARGE SCALE GENOMIC DNA]</scope>
    <source>
        <strain evidence="1 2">CCM 7957</strain>
    </source>
</reference>
<evidence type="ECO:0008006" key="3">
    <source>
        <dbReference type="Google" id="ProtNLM"/>
    </source>
</evidence>